<keyword evidence="1" id="KW-1133">Transmembrane helix</keyword>
<accession>A0A016US42</accession>
<evidence type="ECO:0000313" key="2">
    <source>
        <dbReference type="EMBL" id="EYC18244.1"/>
    </source>
</evidence>
<dbReference type="AlphaFoldDB" id="A0A016US42"/>
<dbReference type="Gene3D" id="3.80.10.10">
    <property type="entry name" value="Ribonuclease Inhibitor"/>
    <property type="match status" value="1"/>
</dbReference>
<feature type="transmembrane region" description="Helical" evidence="1">
    <location>
        <begin position="139"/>
        <end position="160"/>
    </location>
</feature>
<evidence type="ECO:0000256" key="1">
    <source>
        <dbReference type="SAM" id="Phobius"/>
    </source>
</evidence>
<keyword evidence="3" id="KW-1185">Reference proteome</keyword>
<sequence>MRKADKKPHFAVVRHNRNISVCKARSLEAGSEWLFLYTWIDTDGLTICYKNVLIANNNIIFHATFVFSVKLAFLLNFPPYTYRISTKIGLRYKMDTIFVLSTSNNPPIQSFNEKKFLKILEPLMWNNARRTMEIKRVAVLLNCPYNSWPTSSGMFVSLWSWRNLLIILFRKKFLVWPDDWYSGIYFRICLFCLKWVLVAYRVRRGPRNYAAITSEISIGSNQLGEAGVQHSRSALGANSSSLRRLGLQSTQMTCRSVVLLAECIADNSTLIRVDLRDNPGIG</sequence>
<keyword evidence="1" id="KW-0472">Membrane</keyword>
<organism evidence="2 3">
    <name type="scientific">Ancylostoma ceylanicum</name>
    <dbReference type="NCBI Taxonomy" id="53326"/>
    <lineage>
        <taxon>Eukaryota</taxon>
        <taxon>Metazoa</taxon>
        <taxon>Ecdysozoa</taxon>
        <taxon>Nematoda</taxon>
        <taxon>Chromadorea</taxon>
        <taxon>Rhabditida</taxon>
        <taxon>Rhabditina</taxon>
        <taxon>Rhabditomorpha</taxon>
        <taxon>Strongyloidea</taxon>
        <taxon>Ancylostomatidae</taxon>
        <taxon>Ancylostomatinae</taxon>
        <taxon>Ancylostoma</taxon>
    </lineage>
</organism>
<gene>
    <name evidence="2" type="primary">Acey_s0028.g1756</name>
    <name evidence="2" type="ORF">Y032_0028g1756</name>
</gene>
<dbReference type="OrthoDB" id="10034042at2759"/>
<evidence type="ECO:0008006" key="4">
    <source>
        <dbReference type="Google" id="ProtNLM"/>
    </source>
</evidence>
<dbReference type="SUPFAM" id="SSF52047">
    <property type="entry name" value="RNI-like"/>
    <property type="match status" value="1"/>
</dbReference>
<feature type="transmembrane region" description="Helical" evidence="1">
    <location>
        <begin position="180"/>
        <end position="200"/>
    </location>
</feature>
<dbReference type="Proteomes" id="UP000024635">
    <property type="component" value="Unassembled WGS sequence"/>
</dbReference>
<evidence type="ECO:0000313" key="3">
    <source>
        <dbReference type="Proteomes" id="UP000024635"/>
    </source>
</evidence>
<protein>
    <recommendedName>
        <fullName evidence="4">Leucine Rich repeat-containing domain protein</fullName>
    </recommendedName>
</protein>
<proteinExistence type="predicted"/>
<dbReference type="InterPro" id="IPR032675">
    <property type="entry name" value="LRR_dom_sf"/>
</dbReference>
<dbReference type="EMBL" id="JARK01001364">
    <property type="protein sequence ID" value="EYC18244.1"/>
    <property type="molecule type" value="Genomic_DNA"/>
</dbReference>
<name>A0A016US42_9BILA</name>
<reference evidence="3" key="1">
    <citation type="journal article" date="2015" name="Nat. Genet.">
        <title>The genome and transcriptome of the zoonotic hookworm Ancylostoma ceylanicum identify infection-specific gene families.</title>
        <authorList>
            <person name="Schwarz E.M."/>
            <person name="Hu Y."/>
            <person name="Antoshechkin I."/>
            <person name="Miller M.M."/>
            <person name="Sternberg P.W."/>
            <person name="Aroian R.V."/>
        </authorList>
    </citation>
    <scope>NUCLEOTIDE SEQUENCE</scope>
    <source>
        <strain evidence="3">HY135</strain>
    </source>
</reference>
<keyword evidence="1" id="KW-0812">Transmembrane</keyword>
<comment type="caution">
    <text evidence="2">The sequence shown here is derived from an EMBL/GenBank/DDBJ whole genome shotgun (WGS) entry which is preliminary data.</text>
</comment>